<organism evidence="2 3">
    <name type="scientific">Pristionchus mayeri</name>
    <dbReference type="NCBI Taxonomy" id="1317129"/>
    <lineage>
        <taxon>Eukaryota</taxon>
        <taxon>Metazoa</taxon>
        <taxon>Ecdysozoa</taxon>
        <taxon>Nematoda</taxon>
        <taxon>Chromadorea</taxon>
        <taxon>Rhabditida</taxon>
        <taxon>Rhabditina</taxon>
        <taxon>Diplogasteromorpha</taxon>
        <taxon>Diplogasteroidea</taxon>
        <taxon>Neodiplogasteridae</taxon>
        <taxon>Pristionchus</taxon>
    </lineage>
</organism>
<dbReference type="AlphaFoldDB" id="A0AAN4YYQ6"/>
<evidence type="ECO:0000313" key="2">
    <source>
        <dbReference type="EMBL" id="GMR30174.1"/>
    </source>
</evidence>
<feature type="region of interest" description="Disordered" evidence="1">
    <location>
        <begin position="1"/>
        <end position="24"/>
    </location>
</feature>
<keyword evidence="3" id="KW-1185">Reference proteome</keyword>
<reference evidence="3" key="1">
    <citation type="submission" date="2022-10" db="EMBL/GenBank/DDBJ databases">
        <title>Genome assembly of Pristionchus species.</title>
        <authorList>
            <person name="Yoshida K."/>
            <person name="Sommer R.J."/>
        </authorList>
    </citation>
    <scope>NUCLEOTIDE SEQUENCE [LARGE SCALE GENOMIC DNA]</scope>
    <source>
        <strain evidence="3">RS5460</strain>
    </source>
</reference>
<dbReference type="PROSITE" id="PS51367">
    <property type="entry name" value="THAUMATIN_2"/>
    <property type="match status" value="1"/>
</dbReference>
<dbReference type="InterPro" id="IPR037176">
    <property type="entry name" value="Osmotin/thaumatin-like_sf"/>
</dbReference>
<feature type="non-terminal residue" evidence="2">
    <location>
        <position position="1"/>
    </location>
</feature>
<dbReference type="EMBL" id="BTRK01000001">
    <property type="protein sequence ID" value="GMR30174.1"/>
    <property type="molecule type" value="Genomic_DNA"/>
</dbReference>
<evidence type="ECO:0000313" key="3">
    <source>
        <dbReference type="Proteomes" id="UP001328107"/>
    </source>
</evidence>
<dbReference type="Proteomes" id="UP001328107">
    <property type="component" value="Unassembled WGS sequence"/>
</dbReference>
<dbReference type="SMART" id="SM00205">
    <property type="entry name" value="THN"/>
    <property type="match status" value="1"/>
</dbReference>
<comment type="caution">
    <text evidence="2">The sequence shown here is derived from an EMBL/GenBank/DDBJ whole genome shotgun (WGS) entry which is preliminary data.</text>
</comment>
<evidence type="ECO:0008006" key="4">
    <source>
        <dbReference type="Google" id="ProtNLM"/>
    </source>
</evidence>
<gene>
    <name evidence="2" type="ORF">PMAYCL1PPCAC_00369</name>
</gene>
<protein>
    <recommendedName>
        <fullName evidence="4">Thaumatin</fullName>
    </recommendedName>
</protein>
<sequence length="117" mass="12849">KSQVIRTENGKAPVEQANLGPNQRSEAHFHSNGMNFKNGWGGLTLAEFSFNSWNGLDFYDLSVVVGYDTPMRIETSTGGSTVSCWGQRCPEAYLYPTDDTKTHACQTGGTFTLTFCP</sequence>
<evidence type="ECO:0000256" key="1">
    <source>
        <dbReference type="SAM" id="MobiDB-lite"/>
    </source>
</evidence>
<dbReference type="SUPFAM" id="SSF49870">
    <property type="entry name" value="Osmotin, thaumatin-like protein"/>
    <property type="match status" value="1"/>
</dbReference>
<dbReference type="PANTHER" id="PTHR31013:SF2">
    <property type="entry name" value="THAUMATIN-LIKE PROTEIN"/>
    <property type="match status" value="1"/>
</dbReference>
<proteinExistence type="predicted"/>
<accession>A0AAN4YYQ6</accession>
<dbReference type="Gene3D" id="2.60.110.10">
    <property type="entry name" value="Thaumatin"/>
    <property type="match status" value="2"/>
</dbReference>
<dbReference type="InterPro" id="IPR001938">
    <property type="entry name" value="Thaumatin"/>
</dbReference>
<name>A0AAN4YYQ6_9BILA</name>
<dbReference type="PANTHER" id="PTHR31013">
    <property type="entry name" value="THAUMATIN FAMILY PROTEIN-RELATED"/>
    <property type="match status" value="1"/>
</dbReference>